<dbReference type="Gene3D" id="2.10.230.10">
    <property type="entry name" value="Heat shock protein DnaJ, cysteine-rich domain"/>
    <property type="match status" value="1"/>
</dbReference>
<evidence type="ECO:0008006" key="2">
    <source>
        <dbReference type="Google" id="ProtNLM"/>
    </source>
</evidence>
<proteinExistence type="predicted"/>
<sequence length="134" mass="14140">MASSTQKTGKIRIPCAYCQGKGRDRFGVMSPLSQCAACHGKGFQWIVPPVVRCAYCHGGGVSPTGTRSYCLACCGKGLQSRIDRTASCPDCHSTGSNPNTGMYCNRCHGAGVIRPVVDVPLPQRSQTIEAGDST</sequence>
<protein>
    <recommendedName>
        <fullName evidence="2">CR-type domain-containing protein</fullName>
    </recommendedName>
</protein>
<evidence type="ECO:0000313" key="1">
    <source>
        <dbReference type="EMBL" id="HFM96695.1"/>
    </source>
</evidence>
<gene>
    <name evidence="1" type="ORF">ENR64_02815</name>
</gene>
<dbReference type="InterPro" id="IPR036280">
    <property type="entry name" value="Multihaem_cyt_sf"/>
</dbReference>
<organism evidence="1">
    <name type="scientific">Oscillatoriales cyanobacterium SpSt-418</name>
    <dbReference type="NCBI Taxonomy" id="2282169"/>
    <lineage>
        <taxon>Bacteria</taxon>
        <taxon>Bacillati</taxon>
        <taxon>Cyanobacteriota</taxon>
        <taxon>Cyanophyceae</taxon>
        <taxon>Oscillatoriophycideae</taxon>
        <taxon>Oscillatoriales</taxon>
    </lineage>
</organism>
<dbReference type="SUPFAM" id="SSF48695">
    <property type="entry name" value="Multiheme cytochromes"/>
    <property type="match status" value="1"/>
</dbReference>
<dbReference type="Gene3D" id="6.20.20.10">
    <property type="match status" value="1"/>
</dbReference>
<name>A0A7C3PD21_9CYAN</name>
<accession>A0A7C3PD21</accession>
<dbReference type="EMBL" id="DSRU01000039">
    <property type="protein sequence ID" value="HFM96695.1"/>
    <property type="molecule type" value="Genomic_DNA"/>
</dbReference>
<dbReference type="AlphaFoldDB" id="A0A7C3PD21"/>
<reference evidence="1" key="1">
    <citation type="journal article" date="2020" name="mSystems">
        <title>Genome- and Community-Level Interaction Insights into Carbon Utilization and Element Cycling Functions of Hydrothermarchaeota in Hydrothermal Sediment.</title>
        <authorList>
            <person name="Zhou Z."/>
            <person name="Liu Y."/>
            <person name="Xu W."/>
            <person name="Pan J."/>
            <person name="Luo Z.H."/>
            <person name="Li M."/>
        </authorList>
    </citation>
    <scope>NUCLEOTIDE SEQUENCE [LARGE SCALE GENOMIC DNA]</scope>
    <source>
        <strain evidence="1">SpSt-418</strain>
    </source>
</reference>
<comment type="caution">
    <text evidence="1">The sequence shown here is derived from an EMBL/GenBank/DDBJ whole genome shotgun (WGS) entry which is preliminary data.</text>
</comment>